<keyword evidence="3" id="KW-1185">Reference proteome</keyword>
<comment type="caution">
    <text evidence="2">The sequence shown here is derived from an EMBL/GenBank/DDBJ whole genome shotgun (WGS) entry which is preliminary data.</text>
</comment>
<accession>A0A498NI81</accession>
<keyword evidence="1" id="KW-1133">Transmembrane helix</keyword>
<name>A0A498NI81_LABRO</name>
<evidence type="ECO:0000256" key="1">
    <source>
        <dbReference type="SAM" id="Phobius"/>
    </source>
</evidence>
<proteinExistence type="predicted"/>
<dbReference type="STRING" id="84645.A0A498NI81"/>
<evidence type="ECO:0000313" key="2">
    <source>
        <dbReference type="EMBL" id="RXN31582.1"/>
    </source>
</evidence>
<protein>
    <submittedName>
        <fullName evidence="2">Putative threonine-rich GPI-anchored glyco-like protein</fullName>
    </submittedName>
</protein>
<sequence>MATRLRTKQDTAQTLSDPVSYVNASYENIDDNSYAIKLGFEINNPSMAEKLEFRNGNYTFIQNSIKRKLNQILSDSDTSVEFNKANFVNNSMEVIANVDYIFLQQDIKSPSVFIQKLLKLMNGLTTLAPPVNKPTQNPVETPNVIGRVIIYIRLIFITLGPVPSEAKILQLANSLLAARLRTKREIRAQNLATPLNEILSDPTATPFVFKDTNFTGNSTTIQADVQYVFSEKDIQKPSVFLYMLIVVNNETIITTTPAATRTTFYSTVLSTTITNNSTSAAWVVAIIVPCAIAIILVPCWILLCISTREPGLEIVGYLLWVLLEDKTPKESHGTYFQGFSHMQ</sequence>
<keyword evidence="1" id="KW-0812">Transmembrane</keyword>
<organism evidence="2 3">
    <name type="scientific">Labeo rohita</name>
    <name type="common">Indian major carp</name>
    <name type="synonym">Cyprinus rohita</name>
    <dbReference type="NCBI Taxonomy" id="84645"/>
    <lineage>
        <taxon>Eukaryota</taxon>
        <taxon>Metazoa</taxon>
        <taxon>Chordata</taxon>
        <taxon>Craniata</taxon>
        <taxon>Vertebrata</taxon>
        <taxon>Euteleostomi</taxon>
        <taxon>Actinopterygii</taxon>
        <taxon>Neopterygii</taxon>
        <taxon>Teleostei</taxon>
        <taxon>Ostariophysi</taxon>
        <taxon>Cypriniformes</taxon>
        <taxon>Cyprinidae</taxon>
        <taxon>Labeoninae</taxon>
        <taxon>Labeonini</taxon>
        <taxon>Labeo</taxon>
    </lineage>
</organism>
<keyword evidence="1" id="KW-0472">Membrane</keyword>
<feature type="transmembrane region" description="Helical" evidence="1">
    <location>
        <begin position="239"/>
        <end position="260"/>
    </location>
</feature>
<feature type="transmembrane region" description="Helical" evidence="1">
    <location>
        <begin position="280"/>
        <end position="303"/>
    </location>
</feature>
<reference evidence="2 3" key="1">
    <citation type="submission" date="2018-03" db="EMBL/GenBank/DDBJ databases">
        <title>Draft genome sequence of Rohu Carp (Labeo rohita).</title>
        <authorList>
            <person name="Das P."/>
            <person name="Kushwaha B."/>
            <person name="Joshi C.G."/>
            <person name="Kumar D."/>
            <person name="Nagpure N.S."/>
            <person name="Sahoo L."/>
            <person name="Das S.P."/>
            <person name="Bit A."/>
            <person name="Patnaik S."/>
            <person name="Meher P.K."/>
            <person name="Jayasankar P."/>
            <person name="Koringa P.G."/>
            <person name="Patel N.V."/>
            <person name="Hinsu A.T."/>
            <person name="Kumar R."/>
            <person name="Pandey M."/>
            <person name="Agarwal S."/>
            <person name="Srivastava S."/>
            <person name="Singh M."/>
            <person name="Iquebal M.A."/>
            <person name="Jaiswal S."/>
            <person name="Angadi U.B."/>
            <person name="Kumar N."/>
            <person name="Raza M."/>
            <person name="Shah T.M."/>
            <person name="Rai A."/>
            <person name="Jena J.K."/>
        </authorList>
    </citation>
    <scope>NUCLEOTIDE SEQUENCE [LARGE SCALE GENOMIC DNA]</scope>
    <source>
        <strain evidence="2">DASCIFA01</strain>
        <tissue evidence="2">Testis</tissue>
    </source>
</reference>
<gene>
    <name evidence="2" type="ORF">ROHU_016903</name>
</gene>
<dbReference type="Proteomes" id="UP000290572">
    <property type="component" value="Unassembled WGS sequence"/>
</dbReference>
<evidence type="ECO:0000313" key="3">
    <source>
        <dbReference type="Proteomes" id="UP000290572"/>
    </source>
</evidence>
<dbReference type="EMBL" id="QBIY01011445">
    <property type="protein sequence ID" value="RXN31582.1"/>
    <property type="molecule type" value="Genomic_DNA"/>
</dbReference>
<dbReference type="AlphaFoldDB" id="A0A498NI81"/>